<dbReference type="AlphaFoldDB" id="A0A4Z0D220"/>
<comment type="caution">
    <text evidence="6">The sequence shown here is derived from an EMBL/GenBank/DDBJ whole genome shotgun (WGS) entry which is preliminary data.</text>
</comment>
<dbReference type="Gene3D" id="3.40.50.300">
    <property type="entry name" value="P-loop containing nucleotide triphosphate hydrolases"/>
    <property type="match status" value="1"/>
</dbReference>
<dbReference type="InterPro" id="IPR038729">
    <property type="entry name" value="Rad50/SbcC_AAA"/>
</dbReference>
<protein>
    <recommendedName>
        <fullName evidence="3">Nuclease SbcCD subunit C</fullName>
    </recommendedName>
</protein>
<evidence type="ECO:0000313" key="6">
    <source>
        <dbReference type="EMBL" id="TFZ39801.1"/>
    </source>
</evidence>
<gene>
    <name evidence="6" type="ORF">E4100_07140</name>
</gene>
<dbReference type="SUPFAM" id="SSF52540">
    <property type="entry name" value="P-loop containing nucleoside triphosphate hydrolases"/>
    <property type="match status" value="1"/>
</dbReference>
<dbReference type="GO" id="GO:0006302">
    <property type="term" value="P:double-strand break repair"/>
    <property type="evidence" value="ECO:0007669"/>
    <property type="project" value="InterPro"/>
</dbReference>
<evidence type="ECO:0000256" key="1">
    <source>
        <dbReference type="ARBA" id="ARBA00006930"/>
    </source>
</evidence>
<evidence type="ECO:0000256" key="3">
    <source>
        <dbReference type="ARBA" id="ARBA00013368"/>
    </source>
</evidence>
<dbReference type="InterPro" id="IPR027417">
    <property type="entry name" value="P-loop_NTPase"/>
</dbReference>
<comment type="similarity">
    <text evidence="1">Belongs to the SMC family. SbcC subfamily.</text>
</comment>
<evidence type="ECO:0000259" key="5">
    <source>
        <dbReference type="Pfam" id="PF13476"/>
    </source>
</evidence>
<evidence type="ECO:0000256" key="2">
    <source>
        <dbReference type="ARBA" id="ARBA00011322"/>
    </source>
</evidence>
<dbReference type="OrthoDB" id="267455at2"/>
<reference evidence="6 7" key="1">
    <citation type="submission" date="2019-03" db="EMBL/GenBank/DDBJ databases">
        <title>Draft genome sequence data and analysis of a Fermenting Bacterium, Soehngenia longevitae strain 1933PT, isolated from petroleum reservoir in Azerbaijan.</title>
        <authorList>
            <person name="Grouzdev D.S."/>
            <person name="Bidzhieva S.K."/>
            <person name="Sokolova D.S."/>
            <person name="Tourova T.P."/>
            <person name="Poltaraus A.B."/>
            <person name="Nazina T.N."/>
        </authorList>
    </citation>
    <scope>NUCLEOTIDE SEQUENCE [LARGE SCALE GENOMIC DNA]</scope>
    <source>
        <strain evidence="6 7">1933P</strain>
    </source>
</reference>
<feature type="coiled-coil region" evidence="4">
    <location>
        <begin position="166"/>
        <end position="254"/>
    </location>
</feature>
<dbReference type="EMBL" id="SRIB01000009">
    <property type="protein sequence ID" value="TFZ39801.1"/>
    <property type="molecule type" value="Genomic_DNA"/>
</dbReference>
<keyword evidence="4" id="KW-0175">Coiled coil</keyword>
<proteinExistence type="inferred from homology"/>
<dbReference type="PANTHER" id="PTHR32114:SF2">
    <property type="entry name" value="ABC TRANSPORTER ABCH.3"/>
    <property type="match status" value="1"/>
</dbReference>
<dbReference type="Proteomes" id="UP000298381">
    <property type="component" value="Unassembled WGS sequence"/>
</dbReference>
<keyword evidence="7" id="KW-1185">Reference proteome</keyword>
<evidence type="ECO:0000256" key="4">
    <source>
        <dbReference type="SAM" id="Coils"/>
    </source>
</evidence>
<evidence type="ECO:0000313" key="7">
    <source>
        <dbReference type="Proteomes" id="UP000298381"/>
    </source>
</evidence>
<organism evidence="6 7">
    <name type="scientific">Soehngenia longivitae</name>
    <dbReference type="NCBI Taxonomy" id="2562294"/>
    <lineage>
        <taxon>Bacteria</taxon>
        <taxon>Bacillati</taxon>
        <taxon>Bacillota</taxon>
        <taxon>Tissierellia</taxon>
        <taxon>Tissierellales</taxon>
        <taxon>Tissierellaceae</taxon>
        <taxon>Soehngenia</taxon>
    </lineage>
</organism>
<dbReference type="GO" id="GO:0016887">
    <property type="term" value="F:ATP hydrolysis activity"/>
    <property type="evidence" value="ECO:0007669"/>
    <property type="project" value="InterPro"/>
</dbReference>
<dbReference type="Pfam" id="PF13476">
    <property type="entry name" value="AAA_23"/>
    <property type="match status" value="1"/>
</dbReference>
<feature type="domain" description="Rad50/SbcC-type AAA" evidence="5">
    <location>
        <begin position="6"/>
        <end position="240"/>
    </location>
</feature>
<comment type="subunit">
    <text evidence="2">Heterodimer of SbcC and SbcD.</text>
</comment>
<dbReference type="PANTHER" id="PTHR32114">
    <property type="entry name" value="ABC TRANSPORTER ABCH.3"/>
    <property type="match status" value="1"/>
</dbReference>
<accession>A0A4Z0D220</accession>
<sequence>MKYITKLILENFQSHKYSELVFNGGMNVIIGPSDSGKSAIIRALKWVLYNEPSGDYFIRENENQCSVTIHTNDGFILKRYRTRSKNGYSLTYPNGEELTFEGIGNSVPNEIVETIGIQKIQLDSDESASINIGEQLEGPFLLSEKTSTRANAIGRLVGVNILDDAIKETAKDIKNINSKKKNLEESLDNINNELESFNYLDQLTSTYKELKDKLNLLEYKNKKLEKLLTLKSNLNSILSNKKNAEAILNNLKNLYRIETLFEKLSKELIKYYNFEKTHEKLTFYNQKIMVTEKILNSLIDLSKVDRTYNNLGYKIKSYNEFTLLYAKYNKLKKDKNIYMNLMDSLEHIDQVNNIYNDLYLKTNTYLKILQYNSRLIEIKKKIHYIYQINDRLNKFTEKTNIEEITLRIKLLVDLVSFNNKILKLQKDITRSSEIIKKLNEDMNTIVYKYKNILSKYEKCPYCLSDINKDKIEHIIKYHLGG</sequence>
<dbReference type="RefSeq" id="WP_135271353.1">
    <property type="nucleotide sequence ID" value="NZ_SRIB01000009.1"/>
</dbReference>
<name>A0A4Z0D220_9FIRM</name>